<organism evidence="3 4">
    <name type="scientific">Sporothrix curviconia</name>
    <dbReference type="NCBI Taxonomy" id="1260050"/>
    <lineage>
        <taxon>Eukaryota</taxon>
        <taxon>Fungi</taxon>
        <taxon>Dikarya</taxon>
        <taxon>Ascomycota</taxon>
        <taxon>Pezizomycotina</taxon>
        <taxon>Sordariomycetes</taxon>
        <taxon>Sordariomycetidae</taxon>
        <taxon>Ophiostomatales</taxon>
        <taxon>Ophiostomataceae</taxon>
        <taxon>Sporothrix</taxon>
    </lineage>
</organism>
<feature type="transmembrane region" description="Helical" evidence="2">
    <location>
        <begin position="255"/>
        <end position="272"/>
    </location>
</feature>
<feature type="compositionally biased region" description="Polar residues" evidence="1">
    <location>
        <begin position="192"/>
        <end position="202"/>
    </location>
</feature>
<evidence type="ECO:0000313" key="3">
    <source>
        <dbReference type="EMBL" id="CAK7235247.1"/>
    </source>
</evidence>
<feature type="compositionally biased region" description="Polar residues" evidence="1">
    <location>
        <begin position="166"/>
        <end position="176"/>
    </location>
</feature>
<protein>
    <submittedName>
        <fullName evidence="3">Ribulose bisphosphate carboxylase large chain</fullName>
    </submittedName>
</protein>
<dbReference type="EMBL" id="CAWUHB010000096">
    <property type="protein sequence ID" value="CAK7235247.1"/>
    <property type="molecule type" value="Genomic_DNA"/>
</dbReference>
<feature type="compositionally biased region" description="Low complexity" evidence="1">
    <location>
        <begin position="66"/>
        <end position="109"/>
    </location>
</feature>
<feature type="region of interest" description="Disordered" evidence="1">
    <location>
        <begin position="160"/>
        <end position="212"/>
    </location>
</feature>
<keyword evidence="2" id="KW-0812">Transmembrane</keyword>
<comment type="caution">
    <text evidence="3">The sequence shown here is derived from an EMBL/GenBank/DDBJ whole genome shotgun (WGS) entry which is preliminary data.</text>
</comment>
<evidence type="ECO:0000313" key="4">
    <source>
        <dbReference type="Proteomes" id="UP001642405"/>
    </source>
</evidence>
<keyword evidence="2" id="KW-0472">Membrane</keyword>
<name>A0ABP0CUG3_9PEZI</name>
<proteinExistence type="predicted"/>
<keyword evidence="4" id="KW-1185">Reference proteome</keyword>
<dbReference type="Proteomes" id="UP001642405">
    <property type="component" value="Unassembled WGS sequence"/>
</dbReference>
<accession>A0ABP0CUG3</accession>
<reference evidence="3 4" key="1">
    <citation type="submission" date="2024-01" db="EMBL/GenBank/DDBJ databases">
        <authorList>
            <person name="Allen C."/>
            <person name="Tagirdzhanova G."/>
        </authorList>
    </citation>
    <scope>NUCLEOTIDE SEQUENCE [LARGE SCALE GENOMIC DNA]</scope>
</reference>
<evidence type="ECO:0000256" key="2">
    <source>
        <dbReference type="SAM" id="Phobius"/>
    </source>
</evidence>
<gene>
    <name evidence="3" type="primary">HGT3_2</name>
    <name evidence="3" type="ORF">SCUCBS95973_009203</name>
</gene>
<sequence>MKIRPGWDSGKLADGRCRFTAPIFSKIPSYSNSGRLPSNIPLRALSSPGTAPSASSASRAHADRQSGTTLLSSAAARSGAPSSSRSHNPPSSSSRRGHRSQGSVSSTGDYSDDDYSTGEDSESWLDTADIAEQLAEDGDNAPAVRARLFDNIDRDTLAGALKQRQHPSSAADGSSSKAHRNKKHVHYDDGLTSDSDNSASPRQSHHFHHGQRGVVDKEAIHIPESVVHRVSTVERFLAATMSGGSSIHGLTGKPLIYFTSIFVSLGVFLFGYDQGVMSGIIT</sequence>
<feature type="compositionally biased region" description="Low complexity" evidence="1">
    <location>
        <begin position="44"/>
        <end position="59"/>
    </location>
</feature>
<feature type="region of interest" description="Disordered" evidence="1">
    <location>
        <begin position="26"/>
        <end position="121"/>
    </location>
</feature>
<feature type="compositionally biased region" description="Acidic residues" evidence="1">
    <location>
        <begin position="110"/>
        <end position="121"/>
    </location>
</feature>
<evidence type="ECO:0000256" key="1">
    <source>
        <dbReference type="SAM" id="MobiDB-lite"/>
    </source>
</evidence>
<keyword evidence="2" id="KW-1133">Transmembrane helix</keyword>